<dbReference type="EMBL" id="CP093344">
    <property type="protein sequence ID" value="WOG87847.1"/>
    <property type="molecule type" value="Genomic_DNA"/>
</dbReference>
<organism evidence="1">
    <name type="scientific">Daucus carota subsp. sativus</name>
    <name type="common">Carrot</name>
    <dbReference type="NCBI Taxonomy" id="79200"/>
    <lineage>
        <taxon>Eukaryota</taxon>
        <taxon>Viridiplantae</taxon>
        <taxon>Streptophyta</taxon>
        <taxon>Embryophyta</taxon>
        <taxon>Tracheophyta</taxon>
        <taxon>Spermatophyta</taxon>
        <taxon>Magnoliopsida</taxon>
        <taxon>eudicotyledons</taxon>
        <taxon>Gunneridae</taxon>
        <taxon>Pentapetalae</taxon>
        <taxon>asterids</taxon>
        <taxon>campanulids</taxon>
        <taxon>Apiales</taxon>
        <taxon>Apiaceae</taxon>
        <taxon>Apioideae</taxon>
        <taxon>Scandiceae</taxon>
        <taxon>Daucinae</taxon>
        <taxon>Daucus</taxon>
        <taxon>Daucus sect. Daucus</taxon>
    </lineage>
</organism>
<sequence length="51" mass="5798">MMSPGDRTCKKSELRKRGQTNTAEILKCFEEMLKEGSASALTLENCKLQYK</sequence>
<reference evidence="2" key="2">
    <citation type="submission" date="2022-03" db="EMBL/GenBank/DDBJ databases">
        <title>Draft title - Genomic analysis of global carrot germplasm unveils the trajectory of domestication and the origin of high carotenoid orange carrot.</title>
        <authorList>
            <person name="Iorizzo M."/>
            <person name="Ellison S."/>
            <person name="Senalik D."/>
            <person name="Macko-Podgorni A."/>
            <person name="Grzebelus D."/>
            <person name="Bostan H."/>
            <person name="Rolling W."/>
            <person name="Curaba J."/>
            <person name="Simon P."/>
        </authorList>
    </citation>
    <scope>NUCLEOTIDE SEQUENCE</scope>
    <source>
        <tissue evidence="2">Leaf</tissue>
    </source>
</reference>
<dbReference type="EMBL" id="LNRQ01000002">
    <property type="protein sequence ID" value="KZN05440.1"/>
    <property type="molecule type" value="Genomic_DNA"/>
</dbReference>
<reference evidence="1" key="1">
    <citation type="journal article" date="2016" name="Nat. Genet.">
        <title>A high-quality carrot genome assembly provides new insights into carotenoid accumulation and asterid genome evolution.</title>
        <authorList>
            <person name="Iorizzo M."/>
            <person name="Ellison S."/>
            <person name="Senalik D."/>
            <person name="Zeng P."/>
            <person name="Satapoomin P."/>
            <person name="Huang J."/>
            <person name="Bowman M."/>
            <person name="Iovene M."/>
            <person name="Sanseverino W."/>
            <person name="Cavagnaro P."/>
            <person name="Yildiz M."/>
            <person name="Macko-Podgorni A."/>
            <person name="Moranska E."/>
            <person name="Grzebelus E."/>
            <person name="Grzebelus D."/>
            <person name="Ashrafi H."/>
            <person name="Zheng Z."/>
            <person name="Cheng S."/>
            <person name="Spooner D."/>
            <person name="Van Deynze A."/>
            <person name="Simon P."/>
        </authorList>
    </citation>
    <scope>NUCLEOTIDE SEQUENCE [LARGE SCALE GENOMIC DNA]</scope>
    <source>
        <tissue evidence="1">Leaf</tissue>
    </source>
</reference>
<gene>
    <name evidence="1" type="ORF">DCAR_006277</name>
    <name evidence="2" type="ORF">DCAR_0207079</name>
</gene>
<dbReference type="Gramene" id="KZN05440">
    <property type="protein sequence ID" value="KZN05440"/>
    <property type="gene ID" value="DCAR_006277"/>
</dbReference>
<protein>
    <submittedName>
        <fullName evidence="1">Uncharacterized protein</fullName>
    </submittedName>
</protein>
<evidence type="ECO:0000313" key="3">
    <source>
        <dbReference type="Proteomes" id="UP000077755"/>
    </source>
</evidence>
<accession>A0A166DMP5</accession>
<keyword evidence="3" id="KW-1185">Reference proteome</keyword>
<proteinExistence type="predicted"/>
<evidence type="ECO:0000313" key="2">
    <source>
        <dbReference type="EMBL" id="WOG87847.1"/>
    </source>
</evidence>
<name>A0A166DMP5_DAUCS</name>
<dbReference type="AlphaFoldDB" id="A0A166DMP5"/>
<evidence type="ECO:0000313" key="1">
    <source>
        <dbReference type="EMBL" id="KZN05440.1"/>
    </source>
</evidence>
<dbReference type="Proteomes" id="UP000077755">
    <property type="component" value="Chromosome 2"/>
</dbReference>